<organism evidence="1 2">
    <name type="scientific">Dorcoceras hygrometricum</name>
    <dbReference type="NCBI Taxonomy" id="472368"/>
    <lineage>
        <taxon>Eukaryota</taxon>
        <taxon>Viridiplantae</taxon>
        <taxon>Streptophyta</taxon>
        <taxon>Embryophyta</taxon>
        <taxon>Tracheophyta</taxon>
        <taxon>Spermatophyta</taxon>
        <taxon>Magnoliopsida</taxon>
        <taxon>eudicotyledons</taxon>
        <taxon>Gunneridae</taxon>
        <taxon>Pentapetalae</taxon>
        <taxon>asterids</taxon>
        <taxon>lamiids</taxon>
        <taxon>Lamiales</taxon>
        <taxon>Gesneriaceae</taxon>
        <taxon>Didymocarpoideae</taxon>
        <taxon>Trichosporeae</taxon>
        <taxon>Loxocarpinae</taxon>
        <taxon>Dorcoceras</taxon>
    </lineage>
</organism>
<proteinExistence type="predicted"/>
<reference evidence="1 2" key="1">
    <citation type="journal article" date="2015" name="Proc. Natl. Acad. Sci. U.S.A.">
        <title>The resurrection genome of Boea hygrometrica: A blueprint for survival of dehydration.</title>
        <authorList>
            <person name="Xiao L."/>
            <person name="Yang G."/>
            <person name="Zhang L."/>
            <person name="Yang X."/>
            <person name="Zhao S."/>
            <person name="Ji Z."/>
            <person name="Zhou Q."/>
            <person name="Hu M."/>
            <person name="Wang Y."/>
            <person name="Chen M."/>
            <person name="Xu Y."/>
            <person name="Jin H."/>
            <person name="Xiao X."/>
            <person name="Hu G."/>
            <person name="Bao F."/>
            <person name="Hu Y."/>
            <person name="Wan P."/>
            <person name="Li L."/>
            <person name="Deng X."/>
            <person name="Kuang T."/>
            <person name="Xiang C."/>
            <person name="Zhu J.K."/>
            <person name="Oliver M.J."/>
            <person name="He Y."/>
        </authorList>
    </citation>
    <scope>NUCLEOTIDE SEQUENCE [LARGE SCALE GENOMIC DNA]</scope>
    <source>
        <strain evidence="2">cv. XS01</strain>
    </source>
</reference>
<evidence type="ECO:0000313" key="1">
    <source>
        <dbReference type="EMBL" id="KZT75999.1"/>
    </source>
</evidence>
<evidence type="ECO:0000313" key="2">
    <source>
        <dbReference type="Proteomes" id="UP000250235"/>
    </source>
</evidence>
<dbReference type="Proteomes" id="UP000250235">
    <property type="component" value="Unassembled WGS sequence"/>
</dbReference>
<sequence length="112" mass="11890">MAMRRTNCCAWNGASLAAGTSPPSRCSARPCAWSGATMREWWPVASIAAAKSLPLLADDLARLATTAGRWSDELRRTMASCLSRLRGLVTRKILHGGASVAGRRSGKSLAMS</sequence>
<gene>
    <name evidence="1" type="ORF">F511_46976</name>
</gene>
<accession>A0A2Z6ZSR2</accession>
<dbReference type="EMBL" id="KV166140">
    <property type="protein sequence ID" value="KZT75999.1"/>
    <property type="molecule type" value="Genomic_DNA"/>
</dbReference>
<keyword evidence="2" id="KW-1185">Reference proteome</keyword>
<name>A0A2Z6ZSR2_9LAMI</name>
<dbReference type="AlphaFoldDB" id="A0A2Z6ZSR2"/>
<protein>
    <submittedName>
        <fullName evidence="1">Argininosuccinate synthase</fullName>
    </submittedName>
</protein>